<accession>Q08NU0</accession>
<evidence type="ECO:0000313" key="2">
    <source>
        <dbReference type="Proteomes" id="UP000032702"/>
    </source>
</evidence>
<proteinExistence type="predicted"/>
<comment type="caution">
    <text evidence="1">The sequence shown here is derived from an EMBL/GenBank/DDBJ whole genome shotgun (WGS) entry which is preliminary data.</text>
</comment>
<organism evidence="1 2">
    <name type="scientific">Stigmatella aurantiaca (strain DW4/3-1)</name>
    <dbReference type="NCBI Taxonomy" id="378806"/>
    <lineage>
        <taxon>Bacteria</taxon>
        <taxon>Pseudomonadati</taxon>
        <taxon>Myxococcota</taxon>
        <taxon>Myxococcia</taxon>
        <taxon>Myxococcales</taxon>
        <taxon>Cystobacterineae</taxon>
        <taxon>Archangiaceae</taxon>
        <taxon>Stigmatella</taxon>
    </lineage>
</organism>
<evidence type="ECO:0000313" key="1">
    <source>
        <dbReference type="EMBL" id="EAU62156.1"/>
    </source>
</evidence>
<reference evidence="1 2" key="1">
    <citation type="submission" date="2006-04" db="EMBL/GenBank/DDBJ databases">
        <authorList>
            <person name="Nierman W.C."/>
        </authorList>
    </citation>
    <scope>NUCLEOTIDE SEQUENCE [LARGE SCALE GENOMIC DNA]</scope>
    <source>
        <strain evidence="1 2">DW4/3-1</strain>
    </source>
</reference>
<dbReference type="Proteomes" id="UP000032702">
    <property type="component" value="Unassembled WGS sequence"/>
</dbReference>
<name>Q08NU0_STIAD</name>
<dbReference type="AlphaFoldDB" id="Q08NU0"/>
<dbReference type="EMBL" id="AAMD01000266">
    <property type="protein sequence ID" value="EAU62156.1"/>
    <property type="molecule type" value="Genomic_DNA"/>
</dbReference>
<sequence>MPAGTFQAVVLQKAGGGTAKTYWFVRGIGKVKEEGGQTEELVRYEVLP</sequence>
<gene>
    <name evidence="1" type="ORF">STIAU_1920</name>
</gene>
<dbReference type="RefSeq" id="WP_002619539.1">
    <property type="nucleotide sequence ID" value="NC_014623.1"/>
</dbReference>
<protein>
    <submittedName>
        <fullName evidence="1">Uncharacterized protein</fullName>
    </submittedName>
</protein>